<evidence type="ECO:0000313" key="3">
    <source>
        <dbReference type="Proteomes" id="UP001500552"/>
    </source>
</evidence>
<keyword evidence="1" id="KW-1133">Transmembrane helix</keyword>
<comment type="caution">
    <text evidence="2">The sequence shown here is derived from an EMBL/GenBank/DDBJ whole genome shotgun (WGS) entry which is preliminary data.</text>
</comment>
<name>A0ABP8L8G8_9BACT</name>
<organism evidence="2 3">
    <name type="scientific">Pontibacter saemangeumensis</name>
    <dbReference type="NCBI Taxonomy" id="1084525"/>
    <lineage>
        <taxon>Bacteria</taxon>
        <taxon>Pseudomonadati</taxon>
        <taxon>Bacteroidota</taxon>
        <taxon>Cytophagia</taxon>
        <taxon>Cytophagales</taxon>
        <taxon>Hymenobacteraceae</taxon>
        <taxon>Pontibacter</taxon>
    </lineage>
</organism>
<keyword evidence="1" id="KW-0812">Transmembrane</keyword>
<evidence type="ECO:0000313" key="2">
    <source>
        <dbReference type="EMBL" id="GAA4423580.1"/>
    </source>
</evidence>
<sequence>MRTLLHPLFLTCLSLFCLNQALEQAQVYIWPLHTHLDDLLCLPVTLRIVLAVQRAYFRNPRMVLPVRHIVFAVAAFSVCFELLFPLYKTLYTADALDVLAYMLGALIFYIYLNKPLDRPAAAAEG</sequence>
<feature type="transmembrane region" description="Helical" evidence="1">
    <location>
        <begin position="69"/>
        <end position="87"/>
    </location>
</feature>
<reference evidence="3" key="1">
    <citation type="journal article" date="2019" name="Int. J. Syst. Evol. Microbiol.">
        <title>The Global Catalogue of Microorganisms (GCM) 10K type strain sequencing project: providing services to taxonomists for standard genome sequencing and annotation.</title>
        <authorList>
            <consortium name="The Broad Institute Genomics Platform"/>
            <consortium name="The Broad Institute Genome Sequencing Center for Infectious Disease"/>
            <person name="Wu L."/>
            <person name="Ma J."/>
        </authorList>
    </citation>
    <scope>NUCLEOTIDE SEQUENCE [LARGE SCALE GENOMIC DNA]</scope>
    <source>
        <strain evidence="3">JCM 17926</strain>
    </source>
</reference>
<evidence type="ECO:0008006" key="4">
    <source>
        <dbReference type="Google" id="ProtNLM"/>
    </source>
</evidence>
<dbReference type="Proteomes" id="UP001500552">
    <property type="component" value="Unassembled WGS sequence"/>
</dbReference>
<dbReference type="RefSeq" id="WP_345156325.1">
    <property type="nucleotide sequence ID" value="NZ_BAABHC010000001.1"/>
</dbReference>
<accession>A0ABP8L8G8</accession>
<evidence type="ECO:0000256" key="1">
    <source>
        <dbReference type="SAM" id="Phobius"/>
    </source>
</evidence>
<keyword evidence="3" id="KW-1185">Reference proteome</keyword>
<dbReference type="EMBL" id="BAABHC010000001">
    <property type="protein sequence ID" value="GAA4423580.1"/>
    <property type="molecule type" value="Genomic_DNA"/>
</dbReference>
<feature type="transmembrane region" description="Helical" evidence="1">
    <location>
        <begin position="93"/>
        <end position="112"/>
    </location>
</feature>
<gene>
    <name evidence="2" type="ORF">GCM10023188_02570</name>
</gene>
<protein>
    <recommendedName>
        <fullName evidence="4">Magnesium citrate secondary transporter</fullName>
    </recommendedName>
</protein>
<keyword evidence="1" id="KW-0472">Membrane</keyword>
<proteinExistence type="predicted"/>